<dbReference type="EMBL" id="JALDAY010000003">
    <property type="protein sequence ID" value="MCI3271810.1"/>
    <property type="molecule type" value="Genomic_DNA"/>
</dbReference>
<dbReference type="Gene3D" id="1.10.10.2840">
    <property type="entry name" value="PucR C-terminal helix-turn-helix domain"/>
    <property type="match status" value="1"/>
</dbReference>
<evidence type="ECO:0000313" key="2">
    <source>
        <dbReference type="EMBL" id="MCI3271810.1"/>
    </source>
</evidence>
<dbReference type="PANTHER" id="PTHR33744">
    <property type="entry name" value="CARBOHYDRATE DIACID REGULATOR"/>
    <property type="match status" value="1"/>
</dbReference>
<comment type="caution">
    <text evidence="2">The sequence shown here is derived from an EMBL/GenBank/DDBJ whole genome shotgun (WGS) entry which is preliminary data.</text>
</comment>
<protein>
    <submittedName>
        <fullName evidence="2">Helix-turn-helix domain-containing protein</fullName>
    </submittedName>
</protein>
<proteinExistence type="predicted"/>
<dbReference type="RefSeq" id="WP_242764727.1">
    <property type="nucleotide sequence ID" value="NZ_JALDAY010000003.1"/>
</dbReference>
<dbReference type="InterPro" id="IPR051448">
    <property type="entry name" value="CdaR-like_regulators"/>
</dbReference>
<evidence type="ECO:0000313" key="3">
    <source>
        <dbReference type="Proteomes" id="UP001165269"/>
    </source>
</evidence>
<gene>
    <name evidence="2" type="ORF">MQP27_11880</name>
</gene>
<evidence type="ECO:0000259" key="1">
    <source>
        <dbReference type="Pfam" id="PF13556"/>
    </source>
</evidence>
<name>A0ABS9Y5L9_9ACTN</name>
<dbReference type="InterPro" id="IPR025736">
    <property type="entry name" value="PucR_C-HTH_dom"/>
</dbReference>
<feature type="domain" description="PucR C-terminal helix-turn-helix" evidence="1">
    <location>
        <begin position="73"/>
        <end position="130"/>
    </location>
</feature>
<sequence>MSAGALDSALAEARYALASVRTTSPHSSALGDASALNGRSTLLTGIPAEVRAAYSHTVLGPLLQPRTSSTAVLLETLETFLGHDGSWARTAEALHLHVNTVHYRIGRIEHFTGRDLSSLRDRLDLWAALLCRTETVTPAG</sequence>
<dbReference type="Proteomes" id="UP001165269">
    <property type="component" value="Unassembled WGS sequence"/>
</dbReference>
<keyword evidence="3" id="KW-1185">Reference proteome</keyword>
<reference evidence="2" key="1">
    <citation type="submission" date="2022-03" db="EMBL/GenBank/DDBJ databases">
        <title>Streptomyces 7R015 and 7R016 isolated from Barleria lupulina in Thailand.</title>
        <authorList>
            <person name="Kanchanasin P."/>
            <person name="Phongsopitanun W."/>
            <person name="Tanasupawat S."/>
        </authorList>
    </citation>
    <scope>NUCLEOTIDE SEQUENCE</scope>
    <source>
        <strain evidence="2">7R015</strain>
    </source>
</reference>
<accession>A0ABS9Y5L9</accession>
<organism evidence="2 3">
    <name type="scientific">Streptomyces cylindrosporus</name>
    <dbReference type="NCBI Taxonomy" id="2927583"/>
    <lineage>
        <taxon>Bacteria</taxon>
        <taxon>Bacillati</taxon>
        <taxon>Actinomycetota</taxon>
        <taxon>Actinomycetes</taxon>
        <taxon>Kitasatosporales</taxon>
        <taxon>Streptomycetaceae</taxon>
        <taxon>Streptomyces</taxon>
    </lineage>
</organism>
<dbReference type="Pfam" id="PF13556">
    <property type="entry name" value="HTH_30"/>
    <property type="match status" value="1"/>
</dbReference>
<dbReference type="InterPro" id="IPR042070">
    <property type="entry name" value="PucR_C-HTH_sf"/>
</dbReference>
<dbReference type="PANTHER" id="PTHR33744:SF17">
    <property type="entry name" value="CONSERVED PROTEIN"/>
    <property type="match status" value="1"/>
</dbReference>